<keyword evidence="3" id="KW-1185">Reference proteome</keyword>
<keyword evidence="1" id="KW-0732">Signal</keyword>
<reference evidence="2" key="2">
    <citation type="submission" date="2020-09" db="EMBL/GenBank/DDBJ databases">
        <authorList>
            <person name="Sun Q."/>
            <person name="Zhou Y."/>
        </authorList>
    </citation>
    <scope>NUCLEOTIDE SEQUENCE</scope>
    <source>
        <strain evidence="2">CGMCC 1.12195</strain>
    </source>
</reference>
<dbReference type="PROSITE" id="PS51257">
    <property type="entry name" value="PROKAR_LIPOPROTEIN"/>
    <property type="match status" value="1"/>
</dbReference>
<gene>
    <name evidence="2" type="ORF">GCM10007415_42470</name>
</gene>
<evidence type="ECO:0008006" key="4">
    <source>
        <dbReference type="Google" id="ProtNLM"/>
    </source>
</evidence>
<dbReference type="Proteomes" id="UP000660862">
    <property type="component" value="Unassembled WGS sequence"/>
</dbReference>
<comment type="caution">
    <text evidence="2">The sequence shown here is derived from an EMBL/GenBank/DDBJ whole genome shotgun (WGS) entry which is preliminary data.</text>
</comment>
<feature type="chain" id="PRO_5036734700" description="Lipoprotein" evidence="1">
    <location>
        <begin position="25"/>
        <end position="202"/>
    </location>
</feature>
<dbReference type="AlphaFoldDB" id="A0A917I2B5"/>
<feature type="signal peptide" evidence="1">
    <location>
        <begin position="1"/>
        <end position="24"/>
    </location>
</feature>
<name>A0A917I2B5_9SPHI</name>
<dbReference type="EMBL" id="BMER01000006">
    <property type="protein sequence ID" value="GGH01856.1"/>
    <property type="molecule type" value="Genomic_DNA"/>
</dbReference>
<accession>A0A917I2B5</accession>
<organism evidence="2 3">
    <name type="scientific">Parapedobacter pyrenivorans</name>
    <dbReference type="NCBI Taxonomy" id="1305674"/>
    <lineage>
        <taxon>Bacteria</taxon>
        <taxon>Pseudomonadati</taxon>
        <taxon>Bacteroidota</taxon>
        <taxon>Sphingobacteriia</taxon>
        <taxon>Sphingobacteriales</taxon>
        <taxon>Sphingobacteriaceae</taxon>
        <taxon>Parapedobacter</taxon>
    </lineage>
</organism>
<reference evidence="2" key="1">
    <citation type="journal article" date="2014" name="Int. J. Syst. Evol. Microbiol.">
        <title>Complete genome sequence of Corynebacterium casei LMG S-19264T (=DSM 44701T), isolated from a smear-ripened cheese.</title>
        <authorList>
            <consortium name="US DOE Joint Genome Institute (JGI-PGF)"/>
            <person name="Walter F."/>
            <person name="Albersmeier A."/>
            <person name="Kalinowski J."/>
            <person name="Ruckert C."/>
        </authorList>
    </citation>
    <scope>NUCLEOTIDE SEQUENCE</scope>
    <source>
        <strain evidence="2">CGMCC 1.12195</strain>
    </source>
</reference>
<evidence type="ECO:0000313" key="2">
    <source>
        <dbReference type="EMBL" id="GGH01856.1"/>
    </source>
</evidence>
<proteinExistence type="predicted"/>
<evidence type="ECO:0000256" key="1">
    <source>
        <dbReference type="SAM" id="SignalP"/>
    </source>
</evidence>
<dbReference type="RefSeq" id="WP_188508134.1">
    <property type="nucleotide sequence ID" value="NZ_BMER01000006.1"/>
</dbReference>
<protein>
    <recommendedName>
        <fullName evidence="4">Lipoprotein</fullName>
    </recommendedName>
</protein>
<evidence type="ECO:0000313" key="3">
    <source>
        <dbReference type="Proteomes" id="UP000660862"/>
    </source>
</evidence>
<sequence length="202" mass="22617">MKLIKYLKNHHLILLLALPLFFAACDKEGNPLPSGYKLEIQKDGINFIDEIPTILPPGAKDGPELTYTVSSPGYQTKESLSLRSSPYKKGNRNNKEFSLFLYHPMQGGIELNKQYNIKPIRGKEIVVKGKDDGFSDFESGEPFFRYIVDYDKTYYGTGFIAFTKYGKNQNGTTVAEGSIDFSVPNENGGSIIIKGTFNLPVR</sequence>